<feature type="region of interest" description="Disordered" evidence="1">
    <location>
        <begin position="115"/>
        <end position="135"/>
    </location>
</feature>
<dbReference type="AlphaFoldDB" id="A0A090F2W1"/>
<organism evidence="2 3">
    <name type="scientific">Mesorhizobium plurifarium</name>
    <dbReference type="NCBI Taxonomy" id="69974"/>
    <lineage>
        <taxon>Bacteria</taxon>
        <taxon>Pseudomonadati</taxon>
        <taxon>Pseudomonadota</taxon>
        <taxon>Alphaproteobacteria</taxon>
        <taxon>Hyphomicrobiales</taxon>
        <taxon>Phyllobacteriaceae</taxon>
        <taxon>Mesorhizobium</taxon>
    </lineage>
</organism>
<gene>
    <name evidence="2" type="ORF">MPLDJ20_220045</name>
</gene>
<feature type="compositionally biased region" description="Low complexity" evidence="1">
    <location>
        <begin position="120"/>
        <end position="132"/>
    </location>
</feature>
<name>A0A090F2W1_MESPL</name>
<reference evidence="2 3" key="1">
    <citation type="submission" date="2014-08" db="EMBL/GenBank/DDBJ databases">
        <authorList>
            <person name="Moulin Lionel"/>
        </authorList>
    </citation>
    <scope>NUCLEOTIDE SEQUENCE [LARGE SCALE GENOMIC DNA]</scope>
</reference>
<proteinExistence type="predicted"/>
<sequence>MRHHPQQPLVVDRVEEAANVGIEHPVHTLAHDRRMQGIQRHVGAPPRPEAVGKPQELGLVDSTQRLGHRALDDCLPAPAPREAVYRHRLWECRPAAPAVAGSDRCGPVRRDRGGCPSAALRTSPRLSSTRLPLLPPERPIQGGLVDMMQQGRKPGLGSLLGRRVHPLEVRRQCTPALCPDLGFLSGLPSGWSLPSTRLVSFDGFTGTMNQSDSRPQLGQQLWQYLAAVPRWRPIQRTRSGLSCSNNYLPCVIRPSTPAERHRLA</sequence>
<evidence type="ECO:0000313" key="3">
    <source>
        <dbReference type="Proteomes" id="UP000046373"/>
    </source>
</evidence>
<evidence type="ECO:0000256" key="1">
    <source>
        <dbReference type="SAM" id="MobiDB-lite"/>
    </source>
</evidence>
<dbReference type="EMBL" id="CCNB01000015">
    <property type="protein sequence ID" value="CDX38083.1"/>
    <property type="molecule type" value="Genomic_DNA"/>
</dbReference>
<protein>
    <submittedName>
        <fullName evidence="2">Uncharacterized protein</fullName>
    </submittedName>
</protein>
<dbReference type="Proteomes" id="UP000046373">
    <property type="component" value="Unassembled WGS sequence"/>
</dbReference>
<evidence type="ECO:0000313" key="2">
    <source>
        <dbReference type="EMBL" id="CDX38083.1"/>
    </source>
</evidence>
<accession>A0A090F2W1</accession>